<dbReference type="Gene3D" id="1.20.1250.20">
    <property type="entry name" value="MFS general substrate transporter like domains"/>
    <property type="match status" value="1"/>
</dbReference>
<keyword evidence="2 6" id="KW-0812">Transmembrane</keyword>
<dbReference type="PROSITE" id="PS51352">
    <property type="entry name" value="THIOREDOXIN_2"/>
    <property type="match status" value="1"/>
</dbReference>
<feature type="transmembrane region" description="Helical" evidence="6">
    <location>
        <begin position="296"/>
        <end position="317"/>
    </location>
</feature>
<dbReference type="AlphaFoldDB" id="A0A5J5AS86"/>
<dbReference type="InterPro" id="IPR013766">
    <property type="entry name" value="Thioredoxin_domain"/>
</dbReference>
<feature type="domain" description="Major facilitator superfamily (MFS) profile" evidence="7">
    <location>
        <begin position="225"/>
        <end position="387"/>
    </location>
</feature>
<feature type="transmembrane region" description="Helical" evidence="6">
    <location>
        <begin position="364"/>
        <end position="385"/>
    </location>
</feature>
<gene>
    <name evidence="9" type="ORF">F0562_031472</name>
</gene>
<dbReference type="InterPro" id="IPR020846">
    <property type="entry name" value="MFS_dom"/>
</dbReference>
<dbReference type="EMBL" id="CM018041">
    <property type="protein sequence ID" value="KAA8533955.1"/>
    <property type="molecule type" value="Genomic_DNA"/>
</dbReference>
<dbReference type="PANTHER" id="PTHR10438:SF394">
    <property type="entry name" value="THIOREDOXIN-LIKE PROTEIN CXXS2-RELATED"/>
    <property type="match status" value="1"/>
</dbReference>
<evidence type="ECO:0000256" key="2">
    <source>
        <dbReference type="ARBA" id="ARBA00022692"/>
    </source>
</evidence>
<dbReference type="InterPro" id="IPR005828">
    <property type="entry name" value="MFS_sugar_transport-like"/>
</dbReference>
<keyword evidence="3 6" id="KW-1133">Transmembrane helix</keyword>
<comment type="similarity">
    <text evidence="5">Belongs to the major facilitator superfamily. Phosphate:H(+) symporter (TC 2.A.1.9) family.</text>
</comment>
<dbReference type="Proteomes" id="UP000325577">
    <property type="component" value="Linkage Group LG18"/>
</dbReference>
<dbReference type="InterPro" id="IPR036259">
    <property type="entry name" value="MFS_trans_sf"/>
</dbReference>
<keyword evidence="4 6" id="KW-0472">Membrane</keyword>
<feature type="transmembrane region" description="Helical" evidence="6">
    <location>
        <begin position="225"/>
        <end position="251"/>
    </location>
</feature>
<dbReference type="SUPFAM" id="SSF103473">
    <property type="entry name" value="MFS general substrate transporter"/>
    <property type="match status" value="1"/>
</dbReference>
<evidence type="ECO:0000256" key="3">
    <source>
        <dbReference type="ARBA" id="ARBA00022989"/>
    </source>
</evidence>
<sequence>MRRKNKRSQVLDICGTAVILPTGFSYLHLMGQCWPKLFGSESDNNNKSPPVDLASGNVHLITTIPSWEEKLLEASRDGKIVVANFSQSWSNPCRVIAPAYCELADKYPSMIFLTVDVDELAEFSSSWDIKATPTFFFLKDGRQLDKFVGAEKESLQEKTAAVADSATSCGAPSGVAVAQYPSHISIPFVHKSPYLSANIPAMADETRAVFSALDSAKTRLYHFKAVFVAGMTFFTIAYDLFSITAVTKLIYDPSKHYLWKPTLVNMDAITDLALCGTLAGKLFFRCLGDKLGRKKVYGITLVTMVGSAIASGLSFVSTAQCGITIQCFSWFWLGFGIGGDHPLSAVIISDYANQKPQGAFSMDGMGILVAVAVAMIASRMFLAYLPS</sequence>
<dbReference type="SUPFAM" id="SSF52833">
    <property type="entry name" value="Thioredoxin-like"/>
    <property type="match status" value="1"/>
</dbReference>
<dbReference type="Pfam" id="PF00085">
    <property type="entry name" value="Thioredoxin"/>
    <property type="match status" value="1"/>
</dbReference>
<dbReference type="Gene3D" id="3.40.30.10">
    <property type="entry name" value="Glutaredoxin"/>
    <property type="match status" value="1"/>
</dbReference>
<evidence type="ECO:0000256" key="6">
    <source>
        <dbReference type="SAM" id="Phobius"/>
    </source>
</evidence>
<evidence type="ECO:0000256" key="4">
    <source>
        <dbReference type="ARBA" id="ARBA00023136"/>
    </source>
</evidence>
<evidence type="ECO:0000259" key="7">
    <source>
        <dbReference type="PROSITE" id="PS50850"/>
    </source>
</evidence>
<evidence type="ECO:0000256" key="5">
    <source>
        <dbReference type="ARBA" id="ARBA00044504"/>
    </source>
</evidence>
<name>A0A5J5AS86_9ASTE</name>
<evidence type="ECO:0000256" key="1">
    <source>
        <dbReference type="ARBA" id="ARBA00004141"/>
    </source>
</evidence>
<evidence type="ECO:0000259" key="8">
    <source>
        <dbReference type="PROSITE" id="PS51352"/>
    </source>
</evidence>
<dbReference type="CDD" id="cd02947">
    <property type="entry name" value="TRX_family"/>
    <property type="match status" value="1"/>
</dbReference>
<protein>
    <recommendedName>
        <fullName evidence="11">Thioredoxin domain-containing protein</fullName>
    </recommendedName>
</protein>
<evidence type="ECO:0000313" key="9">
    <source>
        <dbReference type="EMBL" id="KAA8533955.1"/>
    </source>
</evidence>
<dbReference type="PROSITE" id="PS50850">
    <property type="entry name" value="MFS"/>
    <property type="match status" value="1"/>
</dbReference>
<evidence type="ECO:0000313" key="10">
    <source>
        <dbReference type="Proteomes" id="UP000325577"/>
    </source>
</evidence>
<feature type="domain" description="Thioredoxin" evidence="8">
    <location>
        <begin position="28"/>
        <end position="168"/>
    </location>
</feature>
<accession>A0A5J5AS86</accession>
<comment type="subcellular location">
    <subcellularLocation>
        <location evidence="1">Membrane</location>
        <topology evidence="1">Multi-pass membrane protein</topology>
    </subcellularLocation>
</comment>
<organism evidence="9 10">
    <name type="scientific">Nyssa sinensis</name>
    <dbReference type="NCBI Taxonomy" id="561372"/>
    <lineage>
        <taxon>Eukaryota</taxon>
        <taxon>Viridiplantae</taxon>
        <taxon>Streptophyta</taxon>
        <taxon>Embryophyta</taxon>
        <taxon>Tracheophyta</taxon>
        <taxon>Spermatophyta</taxon>
        <taxon>Magnoliopsida</taxon>
        <taxon>eudicotyledons</taxon>
        <taxon>Gunneridae</taxon>
        <taxon>Pentapetalae</taxon>
        <taxon>asterids</taxon>
        <taxon>Cornales</taxon>
        <taxon>Nyssaceae</taxon>
        <taxon>Nyssa</taxon>
    </lineage>
</organism>
<proteinExistence type="inferred from homology"/>
<reference evidence="9 10" key="1">
    <citation type="submission" date="2019-09" db="EMBL/GenBank/DDBJ databases">
        <title>A chromosome-level genome assembly of the Chinese tupelo Nyssa sinensis.</title>
        <authorList>
            <person name="Yang X."/>
            <person name="Kang M."/>
            <person name="Yang Y."/>
            <person name="Xiong H."/>
            <person name="Wang M."/>
            <person name="Zhang Z."/>
            <person name="Wang Z."/>
            <person name="Wu H."/>
            <person name="Ma T."/>
            <person name="Liu J."/>
            <person name="Xi Z."/>
        </authorList>
    </citation>
    <scope>NUCLEOTIDE SEQUENCE [LARGE SCALE GENOMIC DNA]</scope>
    <source>
        <strain evidence="9">J267</strain>
        <tissue evidence="9">Leaf</tissue>
    </source>
</reference>
<dbReference type="GO" id="GO:0016020">
    <property type="term" value="C:membrane"/>
    <property type="evidence" value="ECO:0007669"/>
    <property type="project" value="UniProtKB-SubCell"/>
</dbReference>
<evidence type="ECO:0008006" key="11">
    <source>
        <dbReference type="Google" id="ProtNLM"/>
    </source>
</evidence>
<dbReference type="PANTHER" id="PTHR10438">
    <property type="entry name" value="THIOREDOXIN"/>
    <property type="match status" value="1"/>
</dbReference>
<dbReference type="GO" id="GO:0022857">
    <property type="term" value="F:transmembrane transporter activity"/>
    <property type="evidence" value="ECO:0007669"/>
    <property type="project" value="InterPro"/>
</dbReference>
<feature type="transmembrane region" description="Helical" evidence="6">
    <location>
        <begin position="329"/>
        <end position="352"/>
    </location>
</feature>
<feature type="transmembrane region" description="Helical" evidence="6">
    <location>
        <begin position="263"/>
        <end position="284"/>
    </location>
</feature>
<dbReference type="InterPro" id="IPR036249">
    <property type="entry name" value="Thioredoxin-like_sf"/>
</dbReference>
<keyword evidence="10" id="KW-1185">Reference proteome</keyword>
<dbReference type="InterPro" id="IPR050620">
    <property type="entry name" value="Thioredoxin_H-type-like"/>
</dbReference>
<dbReference type="OrthoDB" id="2121326at2759"/>
<dbReference type="Pfam" id="PF00083">
    <property type="entry name" value="Sugar_tr"/>
    <property type="match status" value="1"/>
</dbReference>